<feature type="signal peptide" evidence="6">
    <location>
        <begin position="1"/>
        <end position="16"/>
    </location>
</feature>
<keyword evidence="6" id="KW-0732">Signal</keyword>
<organism evidence="7 8">
    <name type="scientific">Ceratobasidium theobromae</name>
    <dbReference type="NCBI Taxonomy" id="1582974"/>
    <lineage>
        <taxon>Eukaryota</taxon>
        <taxon>Fungi</taxon>
        <taxon>Dikarya</taxon>
        <taxon>Basidiomycota</taxon>
        <taxon>Agaricomycotina</taxon>
        <taxon>Agaricomycetes</taxon>
        <taxon>Cantharellales</taxon>
        <taxon>Ceratobasidiaceae</taxon>
        <taxon>Ceratobasidium</taxon>
    </lineage>
</organism>
<reference evidence="7 8" key="1">
    <citation type="journal article" date="2019" name="Fungal Biol. Biotechnol.">
        <title>Draft genome sequence of fastidious pathogen Ceratobasidium theobromae, which causes vascular-streak dieback in Theobroma cacao.</title>
        <authorList>
            <person name="Ali S.S."/>
            <person name="Asman A."/>
            <person name="Shao J."/>
            <person name="Firmansyah A.P."/>
            <person name="Susilo A.W."/>
            <person name="Rosmana A."/>
            <person name="McMahon P."/>
            <person name="Junaid M."/>
            <person name="Guest D."/>
            <person name="Kheng T.Y."/>
            <person name="Meinhardt L.W."/>
            <person name="Bailey B.A."/>
        </authorList>
    </citation>
    <scope>NUCLEOTIDE SEQUENCE [LARGE SCALE GENOMIC DNA]</scope>
    <source>
        <strain evidence="7 8">CT2</strain>
    </source>
</reference>
<evidence type="ECO:0000256" key="5">
    <source>
        <dbReference type="SAM" id="Phobius"/>
    </source>
</evidence>
<dbReference type="GO" id="GO:0005576">
    <property type="term" value="C:extracellular region"/>
    <property type="evidence" value="ECO:0007669"/>
    <property type="project" value="UniProtKB-SubCell"/>
</dbReference>
<feature type="region of interest" description="Disordered" evidence="4">
    <location>
        <begin position="300"/>
        <end position="345"/>
    </location>
</feature>
<feature type="compositionally biased region" description="Polar residues" evidence="4">
    <location>
        <begin position="321"/>
        <end position="338"/>
    </location>
</feature>
<evidence type="ECO:0000313" key="8">
    <source>
        <dbReference type="Proteomes" id="UP000383932"/>
    </source>
</evidence>
<dbReference type="InterPro" id="IPR002012">
    <property type="entry name" value="GnRH"/>
</dbReference>
<evidence type="ECO:0000256" key="2">
    <source>
        <dbReference type="ARBA" id="ARBA00010968"/>
    </source>
</evidence>
<dbReference type="Proteomes" id="UP000383932">
    <property type="component" value="Unassembled WGS sequence"/>
</dbReference>
<evidence type="ECO:0000256" key="4">
    <source>
        <dbReference type="SAM" id="MobiDB-lite"/>
    </source>
</evidence>
<feature type="chain" id="PRO_5024350592" description="Transmembrane protein" evidence="6">
    <location>
        <begin position="17"/>
        <end position="345"/>
    </location>
</feature>
<dbReference type="AlphaFoldDB" id="A0A5N5QML4"/>
<feature type="transmembrane region" description="Helical" evidence="5">
    <location>
        <begin position="269"/>
        <end position="290"/>
    </location>
</feature>
<dbReference type="OrthoDB" id="2502001at2759"/>
<gene>
    <name evidence="7" type="ORF">CTheo_3829</name>
</gene>
<comment type="subcellular location">
    <subcellularLocation>
        <location evidence="1">Secreted</location>
    </subcellularLocation>
</comment>
<evidence type="ECO:0000256" key="1">
    <source>
        <dbReference type="ARBA" id="ARBA00004613"/>
    </source>
</evidence>
<keyword evidence="5" id="KW-1133">Transmembrane helix</keyword>
<name>A0A5N5QML4_9AGAM</name>
<keyword evidence="8" id="KW-1185">Reference proteome</keyword>
<dbReference type="GO" id="GO:0005179">
    <property type="term" value="F:hormone activity"/>
    <property type="evidence" value="ECO:0007669"/>
    <property type="project" value="InterPro"/>
</dbReference>
<protein>
    <recommendedName>
        <fullName evidence="9">Transmembrane protein</fullName>
    </recommendedName>
</protein>
<comment type="caution">
    <text evidence="7">The sequence shown here is derived from an EMBL/GenBank/DDBJ whole genome shotgun (WGS) entry which is preliminary data.</text>
</comment>
<proteinExistence type="inferred from homology"/>
<keyword evidence="5" id="KW-0812">Transmembrane</keyword>
<evidence type="ECO:0000256" key="6">
    <source>
        <dbReference type="SAM" id="SignalP"/>
    </source>
</evidence>
<feature type="region of interest" description="Disordered" evidence="4">
    <location>
        <begin position="28"/>
        <end position="51"/>
    </location>
</feature>
<feature type="compositionally biased region" description="Polar residues" evidence="4">
    <location>
        <begin position="302"/>
        <end position="313"/>
    </location>
</feature>
<evidence type="ECO:0008006" key="9">
    <source>
        <dbReference type="Google" id="ProtNLM"/>
    </source>
</evidence>
<evidence type="ECO:0000256" key="3">
    <source>
        <dbReference type="ARBA" id="ARBA00022525"/>
    </source>
</evidence>
<accession>A0A5N5QML4</accession>
<comment type="similarity">
    <text evidence="2">Belongs to the GnRH family.</text>
</comment>
<dbReference type="PROSITE" id="PS00473">
    <property type="entry name" value="GNRH"/>
    <property type="match status" value="1"/>
</dbReference>
<evidence type="ECO:0000313" key="7">
    <source>
        <dbReference type="EMBL" id="KAB5592761.1"/>
    </source>
</evidence>
<sequence length="345" mass="38884">MRLVILLVASLTSSYAQYFSEGWKPGQPVPTDTTALETGESIPAPTAAPTSTQAATWNWSEFSSKHLDFGRIMTEGPIASALSGVGINASYHLEQARLRASERGWDDRVPFLTDENYKSLVKDETFDTPEEAEKRTWFVIVTIGKQDTMSKLVDEAFDAAYQRALDAGDAPHVRWARVDYLAVTELTTEWMVWKPPTIIVIREKGNSFRFYQPNQIRLRPELLHEFIATEGWKETRPWSGPWAPGGSLQPYLHTFAVLSRQTYNTISMFPRWVILMLTGLLGSLLINTFHRNDKRKAALRKSQLTPAQRTKQTIAERVKASPNQGQTTSVALSASPATKRQGKRR</sequence>
<keyword evidence="5" id="KW-0472">Membrane</keyword>
<dbReference type="EMBL" id="SSOP01000055">
    <property type="protein sequence ID" value="KAB5592761.1"/>
    <property type="molecule type" value="Genomic_DNA"/>
</dbReference>
<keyword evidence="3" id="KW-0964">Secreted</keyword>